<evidence type="ECO:0000313" key="2">
    <source>
        <dbReference type="Proteomes" id="UP001162162"/>
    </source>
</evidence>
<dbReference type="AlphaFoldDB" id="A0AAV8XY22"/>
<accession>A0AAV8XY22</accession>
<protein>
    <submittedName>
        <fullName evidence="1">Uncharacterized protein</fullName>
    </submittedName>
</protein>
<dbReference type="Proteomes" id="UP001162162">
    <property type="component" value="Unassembled WGS sequence"/>
</dbReference>
<keyword evidence="2" id="KW-1185">Reference proteome</keyword>
<reference evidence="1" key="1">
    <citation type="journal article" date="2023" name="Insect Mol. Biol.">
        <title>Genome sequencing provides insights into the evolution of gene families encoding plant cell wall-degrading enzymes in longhorned beetles.</title>
        <authorList>
            <person name="Shin N.R."/>
            <person name="Okamura Y."/>
            <person name="Kirsch R."/>
            <person name="Pauchet Y."/>
        </authorList>
    </citation>
    <scope>NUCLEOTIDE SEQUENCE</scope>
    <source>
        <strain evidence="1">AMC_N1</strain>
    </source>
</reference>
<proteinExistence type="predicted"/>
<organism evidence="1 2">
    <name type="scientific">Aromia moschata</name>
    <dbReference type="NCBI Taxonomy" id="1265417"/>
    <lineage>
        <taxon>Eukaryota</taxon>
        <taxon>Metazoa</taxon>
        <taxon>Ecdysozoa</taxon>
        <taxon>Arthropoda</taxon>
        <taxon>Hexapoda</taxon>
        <taxon>Insecta</taxon>
        <taxon>Pterygota</taxon>
        <taxon>Neoptera</taxon>
        <taxon>Endopterygota</taxon>
        <taxon>Coleoptera</taxon>
        <taxon>Polyphaga</taxon>
        <taxon>Cucujiformia</taxon>
        <taxon>Chrysomeloidea</taxon>
        <taxon>Cerambycidae</taxon>
        <taxon>Cerambycinae</taxon>
        <taxon>Callichromatini</taxon>
        <taxon>Aromia</taxon>
    </lineage>
</organism>
<name>A0AAV8XY22_9CUCU</name>
<gene>
    <name evidence="1" type="ORF">NQ318_013556</name>
</gene>
<dbReference type="EMBL" id="JAPWTK010000271">
    <property type="protein sequence ID" value="KAJ8943975.1"/>
    <property type="molecule type" value="Genomic_DNA"/>
</dbReference>
<sequence length="72" mass="8790">MWGRDRMKRMNSIQKQRAPLLTVHDSTSRTRGYKFCFFKKCRHKEDRKKIDLREGGHYEIIALMRALYLPIY</sequence>
<comment type="caution">
    <text evidence="1">The sequence shown here is derived from an EMBL/GenBank/DDBJ whole genome shotgun (WGS) entry which is preliminary data.</text>
</comment>
<evidence type="ECO:0000313" key="1">
    <source>
        <dbReference type="EMBL" id="KAJ8943975.1"/>
    </source>
</evidence>